<proteinExistence type="predicted"/>
<gene>
    <name evidence="3" type="ORF">CYMTET_38571</name>
</gene>
<dbReference type="InterPro" id="IPR029058">
    <property type="entry name" value="AB_hydrolase_fold"/>
</dbReference>
<dbReference type="AlphaFoldDB" id="A0AAE0CDB0"/>
<dbReference type="PANTHER" id="PTHR12277">
    <property type="entry name" value="ALPHA/BETA HYDROLASE DOMAIN-CONTAINING PROTEIN"/>
    <property type="match status" value="1"/>
</dbReference>
<dbReference type="SUPFAM" id="SSF53474">
    <property type="entry name" value="alpha/beta-Hydrolases"/>
    <property type="match status" value="1"/>
</dbReference>
<sequence>MEWWLLGVVAISSFVALLALLGALVSSLLLFCTRSFPCFGKSSNFDLYAGLEHTIAVDVGGGIRGYWTPNQAGGAVVIYTHGHSKSILKQGEGGINVVDRIGAPVFRAGFSILGVDLRNHGDSPYRPPVTCGVRESEDILAAYDWLQREHGYSAESIGLAGISMGAATVLFAAASNNHRVQAVVVDSPLASFDATFEMWLSHKIGNRLASVSWWYLRWWFSLLIRCTSPMTLDDTDVAVAVRSSTAAILHSHGKADPIVPFGNALLLAEAARSRVGPSEYEFFEYELGHTQAWKISGYNNRMIEFFRRHLAPCDIESNAPSPPSPGLRSTTPISITFGDEPGKIDEKSPASRSDIYNTFG</sequence>
<evidence type="ECO:0000313" key="4">
    <source>
        <dbReference type="Proteomes" id="UP001190700"/>
    </source>
</evidence>
<keyword evidence="4" id="KW-1185">Reference proteome</keyword>
<dbReference type="InterPro" id="IPR000073">
    <property type="entry name" value="AB_hydrolase_1"/>
</dbReference>
<evidence type="ECO:0000313" key="3">
    <source>
        <dbReference type="EMBL" id="KAK3252119.1"/>
    </source>
</evidence>
<organism evidence="3 4">
    <name type="scientific">Cymbomonas tetramitiformis</name>
    <dbReference type="NCBI Taxonomy" id="36881"/>
    <lineage>
        <taxon>Eukaryota</taxon>
        <taxon>Viridiplantae</taxon>
        <taxon>Chlorophyta</taxon>
        <taxon>Pyramimonadophyceae</taxon>
        <taxon>Pyramimonadales</taxon>
        <taxon>Pyramimonadaceae</taxon>
        <taxon>Cymbomonas</taxon>
    </lineage>
</organism>
<comment type="caution">
    <text evidence="3">The sequence shown here is derived from an EMBL/GenBank/DDBJ whole genome shotgun (WGS) entry which is preliminary data.</text>
</comment>
<name>A0AAE0CDB0_9CHLO</name>
<feature type="domain" description="AB hydrolase-1" evidence="2">
    <location>
        <begin position="94"/>
        <end position="199"/>
    </location>
</feature>
<feature type="compositionally biased region" description="Polar residues" evidence="1">
    <location>
        <begin position="350"/>
        <end position="360"/>
    </location>
</feature>
<protein>
    <recommendedName>
        <fullName evidence="2">AB hydrolase-1 domain-containing protein</fullName>
    </recommendedName>
</protein>
<dbReference type="EMBL" id="LGRX02025620">
    <property type="protein sequence ID" value="KAK3252119.1"/>
    <property type="molecule type" value="Genomic_DNA"/>
</dbReference>
<evidence type="ECO:0000259" key="2">
    <source>
        <dbReference type="Pfam" id="PF00561"/>
    </source>
</evidence>
<feature type="region of interest" description="Disordered" evidence="1">
    <location>
        <begin position="317"/>
        <end position="360"/>
    </location>
</feature>
<dbReference type="Proteomes" id="UP001190700">
    <property type="component" value="Unassembled WGS sequence"/>
</dbReference>
<dbReference type="PANTHER" id="PTHR12277:SF81">
    <property type="entry name" value="PROTEIN ABHD13"/>
    <property type="match status" value="1"/>
</dbReference>
<accession>A0AAE0CDB0</accession>
<evidence type="ECO:0000256" key="1">
    <source>
        <dbReference type="SAM" id="MobiDB-lite"/>
    </source>
</evidence>
<dbReference type="Gene3D" id="3.40.50.1820">
    <property type="entry name" value="alpha/beta hydrolase"/>
    <property type="match status" value="1"/>
</dbReference>
<dbReference type="Pfam" id="PF00561">
    <property type="entry name" value="Abhydrolase_1"/>
    <property type="match status" value="1"/>
</dbReference>
<reference evidence="3 4" key="1">
    <citation type="journal article" date="2015" name="Genome Biol. Evol.">
        <title>Comparative Genomics of a Bacterivorous Green Alga Reveals Evolutionary Causalities and Consequences of Phago-Mixotrophic Mode of Nutrition.</title>
        <authorList>
            <person name="Burns J.A."/>
            <person name="Paasch A."/>
            <person name="Narechania A."/>
            <person name="Kim E."/>
        </authorList>
    </citation>
    <scope>NUCLEOTIDE SEQUENCE [LARGE SCALE GENOMIC DNA]</scope>
    <source>
        <strain evidence="3 4">PLY_AMNH</strain>
    </source>
</reference>
<feature type="compositionally biased region" description="Basic and acidic residues" evidence="1">
    <location>
        <begin position="340"/>
        <end position="349"/>
    </location>
</feature>